<dbReference type="InterPro" id="IPR003593">
    <property type="entry name" value="AAA+_ATPase"/>
</dbReference>
<dbReference type="InterPro" id="IPR027417">
    <property type="entry name" value="P-loop_NTPase"/>
</dbReference>
<protein>
    <recommendedName>
        <fullName evidence="4">TIR domain-containing protein</fullName>
    </recommendedName>
</protein>
<dbReference type="FunFam" id="3.40.50.10140:FF:000007">
    <property type="entry name" value="Disease resistance protein (TIR-NBS-LRR class)"/>
    <property type="match status" value="1"/>
</dbReference>
<proteinExistence type="predicted"/>
<dbReference type="Gene3D" id="3.40.50.300">
    <property type="entry name" value="P-loop containing nucleotide triphosphate hydrolases"/>
    <property type="match status" value="1"/>
</dbReference>
<sequence length="1089" mass="125474">MAASSSQVPCGKYDVFISFRGADVRFGFLSHLERELHRKNIDVYVDDRLERGEEISSSLVNAIEGSRIALVIFSKDYASSRWCLEELVKIMKCKEVSQQIVIPVFYLVDPSDVRHQKGAYAEAFTLHDEEKLKVSVDNVQIWKSVLKKSANLSGHHSSAFRNESQLIDAIVEDVLKKLEDNSPIMPQSHLIGFHQNFTRVESLMEIELQEVRILGIWGMGGIGKTTLAHAIFDKFLSKFESHCFLDNVREKATKIGGLNSLHQELISKLLNIKDYINMKDAMRKLQGKKVLIVLDDVDNSKQLKDLVGCLQLGQGSRVVVTSRDRHVLRSGGIDDQFIHGVNELTSKESLELFSMHAFNKSHPKIGYEDLSHKTVAIATGIPLALEVLGSYFHSRDKAYWESELSKLEMYPRKQIQDILEISYHGLDPMDKEIFLDIAFFWRTSTKDEVTYYLEACGFKAVSGIQNLTDKALIKLDWEERILMHDLIQEMAEQIVRGQSKRHLKRCSRLKDKDEIYDAFTSKTEMDEIEGILLDVRKMEYVQLEADIFLRMKNLRFLTFYYDDDDDDDGDDDYDDDGDDDYDDDFSESISQYIDLHSGLDNFPNKLSYLRWDHYPLNSLPSGFYLKNLVELYIPNSCVKRLWDGKQDLGNLRKMNLHWSKQLIELPDLSMAHKLESVDLTECRSLRSVHPSILSLPNIIVMSVDGCFQLESIESETHLECFFFDCDDFMNDDFEEDRKFCLSSNKLSRLCLEETEVEIFHFPIHRFRELKRIRICGGLEGSVSIDELCCLRNLEVFEVTNLKQVIDTKLLHSLFDTWRDLRILSLEGCSDLSEIPDNIKTLTMLEHLSLNDSAVETLPTCVSHLSSLEEIFLRRCKRLKSILGLPPFLEKLDASECTLLETVSSDTLVLTKCAFNFCNCEKLDESSLRYIQELILSSMTTDRFYCRRLICYPGSRVPEWMEYKPMTEPFNATEFTCNLELAQGLLICCCCVAPPHPVSQQLKEVHCYFSYDNNKSHTSHALSYPALNWDHVLLWPVAWLSFGIGNDAKISCEFFLEYWDEVERASYKVPAKACGLHLHHYSESDWSRVS</sequence>
<evidence type="ECO:0000313" key="5">
    <source>
        <dbReference type="EMBL" id="KAK4269653.1"/>
    </source>
</evidence>
<dbReference type="InterPro" id="IPR044974">
    <property type="entry name" value="Disease_R_plants"/>
</dbReference>
<organism evidence="5 6">
    <name type="scientific">Acacia crassicarpa</name>
    <name type="common">northern wattle</name>
    <dbReference type="NCBI Taxonomy" id="499986"/>
    <lineage>
        <taxon>Eukaryota</taxon>
        <taxon>Viridiplantae</taxon>
        <taxon>Streptophyta</taxon>
        <taxon>Embryophyta</taxon>
        <taxon>Tracheophyta</taxon>
        <taxon>Spermatophyta</taxon>
        <taxon>Magnoliopsida</taxon>
        <taxon>eudicotyledons</taxon>
        <taxon>Gunneridae</taxon>
        <taxon>Pentapetalae</taxon>
        <taxon>rosids</taxon>
        <taxon>fabids</taxon>
        <taxon>Fabales</taxon>
        <taxon>Fabaceae</taxon>
        <taxon>Caesalpinioideae</taxon>
        <taxon>mimosoid clade</taxon>
        <taxon>Acacieae</taxon>
        <taxon>Acacia</taxon>
    </lineage>
</organism>
<dbReference type="Pfam" id="PF00931">
    <property type="entry name" value="NB-ARC"/>
    <property type="match status" value="1"/>
</dbReference>
<dbReference type="PANTHER" id="PTHR11017:SF479">
    <property type="entry name" value="DISEASE RESISTANCE PROTEIN (TIR-NBS-LRR CLASS) FAMILY"/>
    <property type="match status" value="1"/>
</dbReference>
<dbReference type="InterPro" id="IPR032675">
    <property type="entry name" value="LRR_dom_sf"/>
</dbReference>
<keyword evidence="6" id="KW-1185">Reference proteome</keyword>
<reference evidence="5" key="1">
    <citation type="submission" date="2023-10" db="EMBL/GenBank/DDBJ databases">
        <title>Chromosome-level genome of the transformable northern wattle, Acacia crassicarpa.</title>
        <authorList>
            <person name="Massaro I."/>
            <person name="Sinha N.R."/>
            <person name="Poethig S."/>
            <person name="Leichty A.R."/>
        </authorList>
    </citation>
    <scope>NUCLEOTIDE SEQUENCE</scope>
    <source>
        <strain evidence="5">Acra3RX</strain>
        <tissue evidence="5">Leaf</tissue>
    </source>
</reference>
<dbReference type="InterPro" id="IPR042197">
    <property type="entry name" value="Apaf_helical"/>
</dbReference>
<dbReference type="Gene3D" id="3.40.50.10140">
    <property type="entry name" value="Toll/interleukin-1 receptor homology (TIR) domain"/>
    <property type="match status" value="1"/>
</dbReference>
<evidence type="ECO:0000256" key="2">
    <source>
        <dbReference type="ARBA" id="ARBA00022737"/>
    </source>
</evidence>
<comment type="caution">
    <text evidence="5">The sequence shown here is derived from an EMBL/GenBank/DDBJ whole genome shotgun (WGS) entry which is preliminary data.</text>
</comment>
<dbReference type="Gene3D" id="3.80.10.10">
    <property type="entry name" value="Ribonuclease Inhibitor"/>
    <property type="match status" value="2"/>
</dbReference>
<dbReference type="InterPro" id="IPR002182">
    <property type="entry name" value="NB-ARC"/>
</dbReference>
<dbReference type="EMBL" id="JAWXYG010000006">
    <property type="protein sequence ID" value="KAK4269653.1"/>
    <property type="molecule type" value="Genomic_DNA"/>
</dbReference>
<feature type="domain" description="TIR" evidence="4">
    <location>
        <begin position="11"/>
        <end position="178"/>
    </location>
</feature>
<dbReference type="InterPro" id="IPR035897">
    <property type="entry name" value="Toll_tir_struct_dom_sf"/>
</dbReference>
<dbReference type="GO" id="GO:0006952">
    <property type="term" value="P:defense response"/>
    <property type="evidence" value="ECO:0007669"/>
    <property type="project" value="InterPro"/>
</dbReference>
<dbReference type="InterPro" id="IPR000157">
    <property type="entry name" value="TIR_dom"/>
</dbReference>
<dbReference type="PANTHER" id="PTHR11017">
    <property type="entry name" value="LEUCINE-RICH REPEAT-CONTAINING PROTEIN"/>
    <property type="match status" value="1"/>
</dbReference>
<dbReference type="SMART" id="SM00255">
    <property type="entry name" value="TIR"/>
    <property type="match status" value="1"/>
</dbReference>
<dbReference type="InterPro" id="IPR058192">
    <property type="entry name" value="WHD_ROQ1-like"/>
</dbReference>
<dbReference type="Pfam" id="PF23282">
    <property type="entry name" value="WHD_ROQ1"/>
    <property type="match status" value="1"/>
</dbReference>
<keyword evidence="2" id="KW-0677">Repeat</keyword>
<dbReference type="GO" id="GO:0043531">
    <property type="term" value="F:ADP binding"/>
    <property type="evidence" value="ECO:0007669"/>
    <property type="project" value="InterPro"/>
</dbReference>
<evidence type="ECO:0000256" key="3">
    <source>
        <dbReference type="ARBA" id="ARBA00023027"/>
    </source>
</evidence>
<dbReference type="Proteomes" id="UP001293593">
    <property type="component" value="Unassembled WGS sequence"/>
</dbReference>
<dbReference type="SMART" id="SM00382">
    <property type="entry name" value="AAA"/>
    <property type="match status" value="1"/>
</dbReference>
<dbReference type="PRINTS" id="PR00364">
    <property type="entry name" value="DISEASERSIST"/>
</dbReference>
<evidence type="ECO:0000256" key="1">
    <source>
        <dbReference type="ARBA" id="ARBA00022614"/>
    </source>
</evidence>
<dbReference type="SUPFAM" id="SSF52540">
    <property type="entry name" value="P-loop containing nucleoside triphosphate hydrolases"/>
    <property type="match status" value="1"/>
</dbReference>
<dbReference type="Gene3D" id="1.10.8.430">
    <property type="entry name" value="Helical domain of apoptotic protease-activating factors"/>
    <property type="match status" value="1"/>
</dbReference>
<keyword evidence="1" id="KW-0433">Leucine-rich repeat</keyword>
<evidence type="ECO:0000259" key="4">
    <source>
        <dbReference type="PROSITE" id="PS50104"/>
    </source>
</evidence>
<dbReference type="SUPFAM" id="SSF52200">
    <property type="entry name" value="Toll/Interleukin receptor TIR domain"/>
    <property type="match status" value="1"/>
</dbReference>
<dbReference type="PROSITE" id="PS50104">
    <property type="entry name" value="TIR"/>
    <property type="match status" value="1"/>
</dbReference>
<accession>A0AAE1JJY5</accession>
<dbReference type="GO" id="GO:0007165">
    <property type="term" value="P:signal transduction"/>
    <property type="evidence" value="ECO:0007669"/>
    <property type="project" value="InterPro"/>
</dbReference>
<keyword evidence="3" id="KW-0520">NAD</keyword>
<gene>
    <name evidence="5" type="ORF">QN277_022782</name>
</gene>
<dbReference type="SUPFAM" id="SSF52058">
    <property type="entry name" value="L domain-like"/>
    <property type="match status" value="1"/>
</dbReference>
<dbReference type="Pfam" id="PF01582">
    <property type="entry name" value="TIR"/>
    <property type="match status" value="1"/>
</dbReference>
<evidence type="ECO:0000313" key="6">
    <source>
        <dbReference type="Proteomes" id="UP001293593"/>
    </source>
</evidence>
<name>A0AAE1JJY5_9FABA</name>
<dbReference type="AlphaFoldDB" id="A0AAE1JJY5"/>